<name>K0YGL9_9CORY</name>
<dbReference type="OrthoDB" id="4425882at2"/>
<gene>
    <name evidence="2" type="ORF">HMPREF9719_00355</name>
</gene>
<sequence length="150" mass="16027">MAKPPKAPADRYGSRRRAASGRWVVIGLGVLIALALAASAAVIFTRDEQTVRATMTNFERVDDDTMSLSIDIERDEPERDSYCIVTALDYSMAEVGRREVPVPAGGPGVISVDVELPTRDVPVSGGVYGCSTEIPEHLEVPPRAAADDAS</sequence>
<evidence type="ECO:0000313" key="2">
    <source>
        <dbReference type="EMBL" id="EJZ82697.1"/>
    </source>
</evidence>
<dbReference type="EMBL" id="AHAE01000021">
    <property type="protein sequence ID" value="EJZ82697.1"/>
    <property type="molecule type" value="Genomic_DNA"/>
</dbReference>
<evidence type="ECO:0000256" key="1">
    <source>
        <dbReference type="SAM" id="Phobius"/>
    </source>
</evidence>
<dbReference type="HOGENOM" id="CLU_121826_0_0_11"/>
<keyword evidence="1" id="KW-0812">Transmembrane</keyword>
<feature type="transmembrane region" description="Helical" evidence="1">
    <location>
        <begin position="21"/>
        <end position="44"/>
    </location>
</feature>
<accession>K0YGL9</accession>
<dbReference type="InterPro" id="IPR025443">
    <property type="entry name" value="DUF4307"/>
</dbReference>
<dbReference type="RefSeq" id="WP_004600245.1">
    <property type="nucleotide sequence ID" value="NZ_HF541865.1"/>
</dbReference>
<keyword evidence="3" id="KW-1185">Reference proteome</keyword>
<dbReference type="Proteomes" id="UP000006078">
    <property type="component" value="Unassembled WGS sequence"/>
</dbReference>
<keyword evidence="1" id="KW-1133">Transmembrane helix</keyword>
<keyword evidence="1" id="KW-0472">Membrane</keyword>
<proteinExistence type="predicted"/>
<dbReference type="eggNOG" id="ENOG5033B4I">
    <property type="taxonomic scope" value="Bacteria"/>
</dbReference>
<protein>
    <submittedName>
        <fullName evidence="2">Uncharacterized protein</fullName>
    </submittedName>
</protein>
<reference evidence="2 3" key="1">
    <citation type="submission" date="2012-08" db="EMBL/GenBank/DDBJ databases">
        <title>The Genome Sequence of Turicella otitidis ATCC 51513.</title>
        <authorList>
            <consortium name="The Broad Institute Genome Sequencing Platform"/>
            <person name="Earl A."/>
            <person name="Ward D."/>
            <person name="Feldgarden M."/>
            <person name="Gevers D."/>
            <person name="Huys G."/>
            <person name="Walker B."/>
            <person name="Young S.K."/>
            <person name="Zeng Q."/>
            <person name="Gargeya S."/>
            <person name="Fitzgerald M."/>
            <person name="Haas B."/>
            <person name="Abouelleil A."/>
            <person name="Alvarado L."/>
            <person name="Arachchi H.M."/>
            <person name="Berlin A.M."/>
            <person name="Chapman S.B."/>
            <person name="Goldberg J."/>
            <person name="Griggs A."/>
            <person name="Gujja S."/>
            <person name="Hansen M."/>
            <person name="Howarth C."/>
            <person name="Imamovic A."/>
            <person name="Larimer J."/>
            <person name="McCowen C."/>
            <person name="Montmayeur A."/>
            <person name="Murphy C."/>
            <person name="Neiman D."/>
            <person name="Pearson M."/>
            <person name="Priest M."/>
            <person name="Roberts A."/>
            <person name="Saif S."/>
            <person name="Shea T."/>
            <person name="Sisk P."/>
            <person name="Sykes S."/>
            <person name="Wortman J."/>
            <person name="Nusbaum C."/>
            <person name="Birren B."/>
        </authorList>
    </citation>
    <scope>NUCLEOTIDE SEQUENCE [LARGE SCALE GENOMIC DNA]</scope>
    <source>
        <strain evidence="2 3">ATCC 51513</strain>
    </source>
</reference>
<comment type="caution">
    <text evidence="2">The sequence shown here is derived from an EMBL/GenBank/DDBJ whole genome shotgun (WGS) entry which is preliminary data.</text>
</comment>
<dbReference type="Pfam" id="PF14155">
    <property type="entry name" value="DUF4307"/>
    <property type="match status" value="1"/>
</dbReference>
<evidence type="ECO:0000313" key="3">
    <source>
        <dbReference type="Proteomes" id="UP000006078"/>
    </source>
</evidence>
<organism evidence="2 3">
    <name type="scientific">Corynebacterium otitidis ATCC 51513</name>
    <dbReference type="NCBI Taxonomy" id="883169"/>
    <lineage>
        <taxon>Bacteria</taxon>
        <taxon>Bacillati</taxon>
        <taxon>Actinomycetota</taxon>
        <taxon>Actinomycetes</taxon>
        <taxon>Mycobacteriales</taxon>
        <taxon>Corynebacteriaceae</taxon>
        <taxon>Corynebacterium</taxon>
    </lineage>
</organism>
<dbReference type="AlphaFoldDB" id="K0YGL9"/>
<dbReference type="STRING" id="29321.AAV33_06755"/>